<reference evidence="12" key="1">
    <citation type="journal article" date="2021" name="Nat. Commun.">
        <title>Genomic analyses provide insights into spinach domestication and the genetic basis of agronomic traits.</title>
        <authorList>
            <person name="Cai X."/>
            <person name="Sun X."/>
            <person name="Xu C."/>
            <person name="Sun H."/>
            <person name="Wang X."/>
            <person name="Ge C."/>
            <person name="Zhang Z."/>
            <person name="Wang Q."/>
            <person name="Fei Z."/>
            <person name="Jiao C."/>
            <person name="Wang Q."/>
        </authorList>
    </citation>
    <scope>NUCLEOTIDE SEQUENCE [LARGE SCALE GENOMIC DNA]</scope>
    <source>
        <strain evidence="12">cv. Varoflay</strain>
    </source>
</reference>
<keyword evidence="4 13" id="KW-0032">Aminotransferase</keyword>
<dbReference type="FunFam" id="1.10.287.1970:FF:000001">
    <property type="entry name" value="Alanine aminotransferase 2"/>
    <property type="match status" value="1"/>
</dbReference>
<keyword evidence="5" id="KW-0808">Transferase</keyword>
<dbReference type="Gene3D" id="1.10.287.1970">
    <property type="match status" value="1"/>
</dbReference>
<comment type="pathway">
    <text evidence="7">Amino-acid degradation; L-alanine degradation via transaminase pathway; pyruvate from L-alanine: step 1/1.</text>
</comment>
<dbReference type="GO" id="GO:0009853">
    <property type="term" value="P:photorespiration"/>
    <property type="evidence" value="ECO:0000318"/>
    <property type="project" value="GO_Central"/>
</dbReference>
<evidence type="ECO:0000259" key="11">
    <source>
        <dbReference type="Pfam" id="PF00155"/>
    </source>
</evidence>
<keyword evidence="6" id="KW-0663">Pyridoxal phosphate</keyword>
<comment type="subunit">
    <text evidence="3">Homodimer.</text>
</comment>
<comment type="pathway">
    <text evidence="8">Photosynthesis; C4 acid pathway.</text>
</comment>
<dbReference type="GO" id="GO:0030170">
    <property type="term" value="F:pyridoxal phosphate binding"/>
    <property type="evidence" value="ECO:0007669"/>
    <property type="project" value="InterPro"/>
</dbReference>
<dbReference type="SUPFAM" id="SSF53383">
    <property type="entry name" value="PLP-dependent transferases"/>
    <property type="match status" value="1"/>
</dbReference>
<dbReference type="AlphaFoldDB" id="A0A9R0J2G9"/>
<sequence>MSKGLDYETLNENVKKCQYAVRGELYLRASELQKEGKKIIFTNVGNPHALGQKPLTFPRQVVALCQAPFLLDDPNVGLVFPADAIARAKHYLSLTSGGLGAYSDSRGLPGVRKEIAEFIARRDGYPSDPELIFLTDGASKGVMQILNAVIGGQSDGILVPVPQYPLYSATISLLGGSLVPYYLEETANWGLDITNLRDAIRQATFKGIKVRAMVIINPGNPTGQCLSVANLQEIVNFCIKEKLVLLADEVYQQNIYQDERPFISARKVLMDMGPPMSKDLQLVSFHTVSKGYWGECGQRGGYFEMTNIPQQSVDEIYKIASIALSPNVPGQIFLGLMVNPPKPGDISYLKYEQESKGILESLRKRARIMTDGFNSCRNVVCNFTEGAMYSFPQICLPPKAIEAAKKAGKHPDVFYCLKLLEATGISTVPGSGFGQKEGVFHMRTTILPAEEEMPAIMESFKMFNDAFMEQYDDQRAGYSRM</sequence>
<dbReference type="RefSeq" id="XP_021860142.1">
    <property type="nucleotide sequence ID" value="XM_022004450.2"/>
</dbReference>
<protein>
    <submittedName>
        <fullName evidence="13">Glutamate--glyoxylate aminotransferase 2</fullName>
    </submittedName>
</protein>
<dbReference type="InterPro" id="IPR004839">
    <property type="entry name" value="Aminotransferase_I/II_large"/>
</dbReference>
<gene>
    <name evidence="13" type="primary">LOC110799230</name>
</gene>
<evidence type="ECO:0000313" key="12">
    <source>
        <dbReference type="Proteomes" id="UP000813463"/>
    </source>
</evidence>
<comment type="similarity">
    <text evidence="9">Belongs to the class-I pyridoxal-phosphate-dependent aminotransferase family. Alanine aminotransferase subfamily.</text>
</comment>
<dbReference type="FunFam" id="3.90.1150.10:FF:000010">
    <property type="entry name" value="Alanine aminotransferase 2"/>
    <property type="match status" value="1"/>
</dbReference>
<dbReference type="Pfam" id="PF00155">
    <property type="entry name" value="Aminotran_1_2"/>
    <property type="match status" value="1"/>
</dbReference>
<evidence type="ECO:0000256" key="6">
    <source>
        <dbReference type="ARBA" id="ARBA00022898"/>
    </source>
</evidence>
<comment type="catalytic activity">
    <reaction evidence="10">
        <text>glycine + 2-oxoglutarate = glyoxylate + L-glutamate</text>
        <dbReference type="Rhea" id="RHEA:14089"/>
        <dbReference type="ChEBI" id="CHEBI:16810"/>
        <dbReference type="ChEBI" id="CHEBI:29985"/>
        <dbReference type="ChEBI" id="CHEBI:36655"/>
        <dbReference type="ChEBI" id="CHEBI:57305"/>
        <dbReference type="EC" id="2.6.1.4"/>
    </reaction>
</comment>
<dbReference type="InterPro" id="IPR015424">
    <property type="entry name" value="PyrdxlP-dep_Trfase"/>
</dbReference>
<dbReference type="Gene3D" id="3.90.1150.10">
    <property type="entry name" value="Aspartate Aminotransferase, domain 1"/>
    <property type="match status" value="1"/>
</dbReference>
<evidence type="ECO:0000256" key="5">
    <source>
        <dbReference type="ARBA" id="ARBA00022679"/>
    </source>
</evidence>
<dbReference type="PANTHER" id="PTHR11751:SF373">
    <property type="entry name" value="GLUTAMATE--GLYOXYLATE AMINOTRANSFERASE 2"/>
    <property type="match status" value="1"/>
</dbReference>
<evidence type="ECO:0000256" key="7">
    <source>
        <dbReference type="ARBA" id="ARBA00025708"/>
    </source>
</evidence>
<accession>A0A9R0J2G9</accession>
<dbReference type="InterPro" id="IPR015421">
    <property type="entry name" value="PyrdxlP-dep_Trfase_major"/>
</dbReference>
<dbReference type="KEGG" id="soe:110799230"/>
<dbReference type="InterPro" id="IPR045088">
    <property type="entry name" value="ALAT1/2-like"/>
</dbReference>
<name>A0A9R0J2G9_SPIOL</name>
<dbReference type="CDD" id="cd00609">
    <property type="entry name" value="AAT_like"/>
    <property type="match status" value="1"/>
</dbReference>
<dbReference type="OrthoDB" id="1732682at2759"/>
<proteinExistence type="inferred from homology"/>
<dbReference type="GO" id="GO:0004021">
    <property type="term" value="F:L-alanine:2-oxoglutarate aminotransferase activity"/>
    <property type="evidence" value="ECO:0000318"/>
    <property type="project" value="GO_Central"/>
</dbReference>
<comment type="catalytic activity">
    <reaction evidence="1">
        <text>glyoxylate + L-alanine = glycine + pyruvate</text>
        <dbReference type="Rhea" id="RHEA:24248"/>
        <dbReference type="ChEBI" id="CHEBI:15361"/>
        <dbReference type="ChEBI" id="CHEBI:36655"/>
        <dbReference type="ChEBI" id="CHEBI:57305"/>
        <dbReference type="ChEBI" id="CHEBI:57972"/>
        <dbReference type="EC" id="2.6.1.44"/>
    </reaction>
</comment>
<evidence type="ECO:0000256" key="3">
    <source>
        <dbReference type="ARBA" id="ARBA00011738"/>
    </source>
</evidence>
<evidence type="ECO:0000313" key="13">
    <source>
        <dbReference type="RefSeq" id="XP_021860142.1"/>
    </source>
</evidence>
<reference evidence="13" key="2">
    <citation type="submission" date="2025-08" db="UniProtKB">
        <authorList>
            <consortium name="RefSeq"/>
        </authorList>
    </citation>
    <scope>IDENTIFICATION</scope>
    <source>
        <tissue evidence="13">Leaf</tissue>
    </source>
</reference>
<dbReference type="InterPro" id="IPR015422">
    <property type="entry name" value="PyrdxlP-dep_Trfase_small"/>
</dbReference>
<evidence type="ECO:0000256" key="9">
    <source>
        <dbReference type="ARBA" id="ARBA00025785"/>
    </source>
</evidence>
<dbReference type="GeneID" id="110799230"/>
<dbReference type="FunFam" id="3.40.640.10:FF:000012">
    <property type="entry name" value="alanine aminotransferase 2"/>
    <property type="match status" value="1"/>
</dbReference>
<organism evidence="12 13">
    <name type="scientific">Spinacia oleracea</name>
    <name type="common">Spinach</name>
    <dbReference type="NCBI Taxonomy" id="3562"/>
    <lineage>
        <taxon>Eukaryota</taxon>
        <taxon>Viridiplantae</taxon>
        <taxon>Streptophyta</taxon>
        <taxon>Embryophyta</taxon>
        <taxon>Tracheophyta</taxon>
        <taxon>Spermatophyta</taxon>
        <taxon>Magnoliopsida</taxon>
        <taxon>eudicotyledons</taxon>
        <taxon>Gunneridae</taxon>
        <taxon>Pentapetalae</taxon>
        <taxon>Caryophyllales</taxon>
        <taxon>Chenopodiaceae</taxon>
        <taxon>Chenopodioideae</taxon>
        <taxon>Anserineae</taxon>
        <taxon>Spinacia</taxon>
    </lineage>
</organism>
<evidence type="ECO:0000256" key="8">
    <source>
        <dbReference type="ARBA" id="ARBA00025709"/>
    </source>
</evidence>
<evidence type="ECO:0000256" key="10">
    <source>
        <dbReference type="ARBA" id="ARBA00052537"/>
    </source>
</evidence>
<dbReference type="GO" id="GO:0005777">
    <property type="term" value="C:peroxisome"/>
    <property type="evidence" value="ECO:0007669"/>
    <property type="project" value="UniProtKB-ARBA"/>
</dbReference>
<evidence type="ECO:0000256" key="1">
    <source>
        <dbReference type="ARBA" id="ARBA00001781"/>
    </source>
</evidence>
<dbReference type="GO" id="GO:0008453">
    <property type="term" value="F:alanine-glyoxylate transaminase activity"/>
    <property type="evidence" value="ECO:0000318"/>
    <property type="project" value="GO_Central"/>
</dbReference>
<keyword evidence="12" id="KW-1185">Reference proteome</keyword>
<dbReference type="Proteomes" id="UP000813463">
    <property type="component" value="Chromosome 1"/>
</dbReference>
<comment type="cofactor">
    <cofactor evidence="2">
        <name>pyridoxal 5'-phosphate</name>
        <dbReference type="ChEBI" id="CHEBI:597326"/>
    </cofactor>
</comment>
<dbReference type="PANTHER" id="PTHR11751">
    <property type="entry name" value="ALANINE AMINOTRANSFERASE"/>
    <property type="match status" value="1"/>
</dbReference>
<feature type="domain" description="Aminotransferase class I/classII large" evidence="11">
    <location>
        <begin position="83"/>
        <end position="446"/>
    </location>
</feature>
<dbReference type="Gene3D" id="3.40.640.10">
    <property type="entry name" value="Type I PLP-dependent aspartate aminotransferase-like (Major domain)"/>
    <property type="match status" value="1"/>
</dbReference>
<evidence type="ECO:0000256" key="4">
    <source>
        <dbReference type="ARBA" id="ARBA00022576"/>
    </source>
</evidence>
<dbReference type="GO" id="GO:0047958">
    <property type="term" value="F:glycine:2-oxoglutarate aminotransferase activity"/>
    <property type="evidence" value="ECO:0000318"/>
    <property type="project" value="GO_Central"/>
</dbReference>
<evidence type="ECO:0000256" key="2">
    <source>
        <dbReference type="ARBA" id="ARBA00001933"/>
    </source>
</evidence>